<evidence type="ECO:0000313" key="3">
    <source>
        <dbReference type="EMBL" id="AST56874.1"/>
    </source>
</evidence>
<dbReference type="AlphaFoldDB" id="A0A223HX65"/>
<organism evidence="3 4">
    <name type="scientific">Thermoanaerobacterium thermosaccharolyticum</name>
    <name type="common">Clostridium thermosaccharolyticum</name>
    <dbReference type="NCBI Taxonomy" id="1517"/>
    <lineage>
        <taxon>Bacteria</taxon>
        <taxon>Bacillati</taxon>
        <taxon>Bacillota</taxon>
        <taxon>Clostridia</taxon>
        <taxon>Thermoanaerobacterales</taxon>
        <taxon>Thermoanaerobacteraceae</taxon>
        <taxon>Thermoanaerobacterium</taxon>
    </lineage>
</organism>
<dbReference type="EMBL" id="CP016893">
    <property type="protein sequence ID" value="AST56874.1"/>
    <property type="molecule type" value="Genomic_DNA"/>
</dbReference>
<evidence type="ECO:0000259" key="2">
    <source>
        <dbReference type="Pfam" id="PF09992"/>
    </source>
</evidence>
<protein>
    <submittedName>
        <fullName evidence="3">Periplasmic protein</fullName>
    </submittedName>
</protein>
<dbReference type="InterPro" id="IPR018711">
    <property type="entry name" value="NAGPA"/>
</dbReference>
<feature type="signal peptide" evidence="1">
    <location>
        <begin position="1"/>
        <end position="29"/>
    </location>
</feature>
<reference evidence="3 4" key="1">
    <citation type="submission" date="2016-08" db="EMBL/GenBank/DDBJ databases">
        <title>A novel genetic cassette of butanologenic Thermoanaerobacterium thermosaccharolyticum that directly convert cellulose to butanol.</title>
        <authorList>
            <person name="Li T."/>
            <person name="He J."/>
        </authorList>
    </citation>
    <scope>NUCLEOTIDE SEQUENCE [LARGE SCALE GENOMIC DNA]</scope>
    <source>
        <strain evidence="3 4">TG57</strain>
    </source>
</reference>
<dbReference type="InterPro" id="IPR029052">
    <property type="entry name" value="Metallo-depent_PP-like"/>
</dbReference>
<keyword evidence="1" id="KW-0732">Signal</keyword>
<dbReference type="PANTHER" id="PTHR40446">
    <property type="entry name" value="N-ACETYLGLUCOSAMINE-1-PHOSPHODIESTER ALPHA-N-ACETYLGLUCOSAMINIDASE"/>
    <property type="match status" value="1"/>
</dbReference>
<dbReference type="Pfam" id="PF09992">
    <property type="entry name" value="NAGPA"/>
    <property type="match status" value="1"/>
</dbReference>
<dbReference type="SUPFAM" id="SSF56300">
    <property type="entry name" value="Metallo-dependent phosphatases"/>
    <property type="match status" value="1"/>
</dbReference>
<evidence type="ECO:0000256" key="1">
    <source>
        <dbReference type="SAM" id="SignalP"/>
    </source>
</evidence>
<sequence>MNCRKLISLSLVSLLIFSSVIMQSISANAYSVITTNENQQVLSKGVTQKNITYFTTDGFINVNVLYIDLNDSNTSISTIFNPSGFKDRMNVEDMANGNGAIAAVNGDFFDTKQGFIIGASVKNGNLLTVPYYKGNYATFAIDKDNNPSIGYWKSTSLNITLPDGSQIPISALNNIGSLSNGTSCVIFTKDWNSNTPGVSDNYKDLVEIIVDSNNKVVDVRKGEGPTLIPDGGYSIDATGNVASTLLNLKPGDTVVKNISTDPPFDNFKMAISGGTILVSNGSIPQQFTDNVDGIYARTAIGYTQDKKHVIIATVDNANTRGMTEKELAQLMINLGAYDAMNLDGGGSTQMAVRELGDGQAKLQNKVPGYERNVANGVGVFNTAPAGNLYALKLEADSTNVFVGTHRAITVKGYDENYQPVKIDQNNVSFSINGIAGKFDGNEFLAESAGDGVITARVGNVTGTLKIKALDTLADIRFNPYSLNINKGSTTSISVTGKDLNGYRAPIEDRDINWTVYNNVGTINNGVFTASNADVSGALSANINGKVGNLLVKVGQGSDFDASQLPKPLDFVSLDSRNKEINVSNTNDSFKFMVFGDTDYDTLLRLQISLKAADTANKDYPLIVFTGDVNDRVLKSLNIQYIKAGDSYGVYDFRNSTFITLDDTKGGLLSSNKDQWSWFLNVLNNVKGDNLFIVLPKPVWGSDGFKDTREAQLFEDTLQKFRENTGKNVWIIYNGSIPFYTTLNDNIRYISNYGTNYGGGKMDIFTDARYISIMVNGKDIYYQDKDLFTK</sequence>
<dbReference type="Gene3D" id="2.60.40.1080">
    <property type="match status" value="1"/>
</dbReference>
<proteinExistence type="predicted"/>
<accession>A0A223HX65</accession>
<evidence type="ECO:0000313" key="4">
    <source>
        <dbReference type="Proteomes" id="UP000214975"/>
    </source>
</evidence>
<feature type="domain" description="Phosphodiester glycosidase" evidence="2">
    <location>
        <begin position="208"/>
        <end position="380"/>
    </location>
</feature>
<name>A0A223HX65_THETR</name>
<dbReference type="Proteomes" id="UP000214975">
    <property type="component" value="Chromosome"/>
</dbReference>
<gene>
    <name evidence="3" type="ORF">Thert_00713</name>
</gene>
<dbReference type="PANTHER" id="PTHR40446:SF2">
    <property type="entry name" value="N-ACETYLGLUCOSAMINE-1-PHOSPHODIESTER ALPHA-N-ACETYLGLUCOSAMINIDASE"/>
    <property type="match status" value="1"/>
</dbReference>
<feature type="chain" id="PRO_5012962808" evidence="1">
    <location>
        <begin position="30"/>
        <end position="789"/>
    </location>
</feature>